<dbReference type="Pfam" id="PF08532">
    <property type="entry name" value="Glyco_hydro_42M"/>
    <property type="match status" value="1"/>
</dbReference>
<dbReference type="InterPro" id="IPR013738">
    <property type="entry name" value="Beta_galactosidase_Trimer"/>
</dbReference>
<sequence length="660" mass="73856">MKKNLRKKHRIYNLLFCLLSIISTVSFAQAPAERFAGVHFDFHAKETDSNIGKSFTQAMADSFLQLVKPDFIQIDCKGHPGYSSYPTSVGNAAPNISNDLMKIWSDATKQNHVGLYAHYSGLLDARALKQNPSWAITNSDSSKENVISPLSNYSDEIMIPQLKELALKYKIDGAWIDGDCWAVKTDYSSSLINAFKTKYANTKIPVKQGDAHYADWIQLNRECYIKYFSHYVETVHKYRPDFKIINNWAFSAYMPEKVDVNVDFLSGDIRGNTPYDAAFEGRCMAAKGKPWDLMTWSQVNRNNKMVTKSYRQMAQEAANTIALGGGFQTYWPQRRDGSLPSEHFKLMADIISFCKQRKEYTFKGNIVPQVGLLFSDEIWKNVLITDHLYAETGLGYFRQVFKILSDAQYSTDVLMYYDLDKRLSSYPAIVVPLWSSLSPSVIKSLINYANNGGNLLVIGANAVKQFASVCNVTLVGNPLRTADVKLSLDSSAAFKTDLQPASVKSGNAEVVGNIKNGSAANYPAATIHNIGKGKIGLIYFDPKNLYGDEHVTMVKEFTATVLAKMYNNPVVTIKNAPSVEQVVTTKNNHLFIHLINMSGNESAYDNPMKIPAFHVVVNRPAKPSSIVLQPEKINPEYTYKNGKLDIVIPGLDIYSILQID</sequence>
<dbReference type="InterPro" id="IPR017853">
    <property type="entry name" value="GH"/>
</dbReference>
<evidence type="ECO:0000259" key="3">
    <source>
        <dbReference type="Pfam" id="PF08532"/>
    </source>
</evidence>
<dbReference type="InterPro" id="IPR029062">
    <property type="entry name" value="Class_I_gatase-like"/>
</dbReference>
<accession>A0A5B8V9L7</accession>
<dbReference type="Gene3D" id="3.20.20.80">
    <property type="entry name" value="Glycosidases"/>
    <property type="match status" value="1"/>
</dbReference>
<evidence type="ECO:0000259" key="2">
    <source>
        <dbReference type="Pfam" id="PF01120"/>
    </source>
</evidence>
<keyword evidence="5" id="KW-1185">Reference proteome</keyword>
<dbReference type="EMBL" id="CP042435">
    <property type="protein sequence ID" value="QEC68022.1"/>
    <property type="molecule type" value="Genomic_DNA"/>
</dbReference>
<feature type="chain" id="PRO_5023111794" evidence="1">
    <location>
        <begin position="29"/>
        <end position="660"/>
    </location>
</feature>
<dbReference type="Pfam" id="PF01120">
    <property type="entry name" value="Alpha_L_fucos"/>
    <property type="match status" value="1"/>
</dbReference>
<name>A0A5B8V9L7_9BACT</name>
<evidence type="ECO:0000313" key="5">
    <source>
        <dbReference type="Proteomes" id="UP000321533"/>
    </source>
</evidence>
<dbReference type="GO" id="GO:0004565">
    <property type="term" value="F:beta-galactosidase activity"/>
    <property type="evidence" value="ECO:0007669"/>
    <property type="project" value="InterPro"/>
</dbReference>
<feature type="signal peptide" evidence="1">
    <location>
        <begin position="1"/>
        <end position="28"/>
    </location>
</feature>
<dbReference type="PANTHER" id="PTHR36447">
    <property type="entry name" value="BETA-GALACTOSIDASE GANA"/>
    <property type="match status" value="1"/>
</dbReference>
<evidence type="ECO:0000256" key="1">
    <source>
        <dbReference type="SAM" id="SignalP"/>
    </source>
</evidence>
<gene>
    <name evidence="4" type="ORF">FRZ67_12175</name>
</gene>
<dbReference type="SUPFAM" id="SSF51445">
    <property type="entry name" value="(Trans)glycosidases"/>
    <property type="match status" value="1"/>
</dbReference>
<dbReference type="PANTHER" id="PTHR36447:SF2">
    <property type="entry name" value="BETA-GALACTOSIDASE YESZ"/>
    <property type="match status" value="1"/>
</dbReference>
<dbReference type="InterPro" id="IPR003476">
    <property type="entry name" value="Glyco_hydro_42"/>
</dbReference>
<feature type="domain" description="Glycoside hydrolase family 29 N-terminal" evidence="2">
    <location>
        <begin position="76"/>
        <end position="246"/>
    </location>
</feature>
<organism evidence="4 5">
    <name type="scientific">Panacibacter ginsenosidivorans</name>
    <dbReference type="NCBI Taxonomy" id="1813871"/>
    <lineage>
        <taxon>Bacteria</taxon>
        <taxon>Pseudomonadati</taxon>
        <taxon>Bacteroidota</taxon>
        <taxon>Chitinophagia</taxon>
        <taxon>Chitinophagales</taxon>
        <taxon>Chitinophagaceae</taxon>
        <taxon>Panacibacter</taxon>
    </lineage>
</organism>
<dbReference type="InterPro" id="IPR057739">
    <property type="entry name" value="Glyco_hydro_29_N"/>
</dbReference>
<evidence type="ECO:0000313" key="4">
    <source>
        <dbReference type="EMBL" id="QEC68022.1"/>
    </source>
</evidence>
<dbReference type="AlphaFoldDB" id="A0A5B8V9L7"/>
<reference evidence="4 5" key="1">
    <citation type="journal article" date="2016" name="Int. J. Syst. Evol. Microbiol.">
        <title>Panacibacter ginsenosidivorans gen. nov., sp. nov., with ginsenoside converting activity isolated from soil of a ginseng field.</title>
        <authorList>
            <person name="Siddiqi M.Z."/>
            <person name="Muhammad Shafi S."/>
            <person name="Choi K.D."/>
            <person name="Im W.T."/>
        </authorList>
    </citation>
    <scope>NUCLEOTIDE SEQUENCE [LARGE SCALE GENOMIC DNA]</scope>
    <source>
        <strain evidence="4 5">Gsoil1550</strain>
    </source>
</reference>
<dbReference type="GO" id="GO:0005975">
    <property type="term" value="P:carbohydrate metabolic process"/>
    <property type="evidence" value="ECO:0007669"/>
    <property type="project" value="InterPro"/>
</dbReference>
<dbReference type="Gene3D" id="3.40.50.880">
    <property type="match status" value="1"/>
</dbReference>
<keyword evidence="1" id="KW-0732">Signal</keyword>
<dbReference type="CDD" id="cd03143">
    <property type="entry name" value="A4_beta-galactosidase_middle_domain"/>
    <property type="match status" value="1"/>
</dbReference>
<dbReference type="Proteomes" id="UP000321533">
    <property type="component" value="Chromosome"/>
</dbReference>
<feature type="domain" description="Beta-galactosidase trimerisation" evidence="3">
    <location>
        <begin position="369"/>
        <end position="536"/>
    </location>
</feature>
<protein>
    <submittedName>
        <fullName evidence="4">Uncharacterized protein</fullName>
    </submittedName>
</protein>
<dbReference type="OrthoDB" id="2571943at2"/>
<dbReference type="KEGG" id="pgin:FRZ67_12175"/>
<dbReference type="RefSeq" id="WP_147189829.1">
    <property type="nucleotide sequence ID" value="NZ_CP042435.1"/>
</dbReference>
<proteinExistence type="predicted"/>
<dbReference type="GO" id="GO:0004560">
    <property type="term" value="F:alpha-L-fucosidase activity"/>
    <property type="evidence" value="ECO:0007669"/>
    <property type="project" value="InterPro"/>
</dbReference>
<dbReference type="SUPFAM" id="SSF52317">
    <property type="entry name" value="Class I glutamine amidotransferase-like"/>
    <property type="match status" value="1"/>
</dbReference>